<evidence type="ECO:0000256" key="1">
    <source>
        <dbReference type="SAM" id="MobiDB-lite"/>
    </source>
</evidence>
<gene>
    <name evidence="2" type="ORF">VKT23_012195</name>
</gene>
<sequence length="295" mass="31979">MKPELWWICAHAWWNGLWRQHVEVTSWDIPSSSSWGRCPGSWRYSPQQSCKAAVLARKAPTKVNLVPRTRKSKAASSSDNTSPPPPAFTGTFFQSQSLSASSSFSPKSSSSLDDANNSDGPIRRPSFKRLASQQLESQHVKQALLNRERDAIGEFKYEDLGSSGPNLRPMSMHNPDVGNNEEALADDEDDFADSDRHHSKRRLFVPTSHSESGSQPGSASASSVVGAPSNAFLSGIGASPTMMYGSVPKNAQNLMQQALMGGASLMEMGMAEKRRMSAPTSKSLMSAAFLEAGQL</sequence>
<feature type="compositionally biased region" description="Low complexity" evidence="1">
    <location>
        <begin position="95"/>
        <end position="119"/>
    </location>
</feature>
<comment type="caution">
    <text evidence="2">The sequence shown here is derived from an EMBL/GenBank/DDBJ whole genome shotgun (WGS) entry which is preliminary data.</text>
</comment>
<evidence type="ECO:0000313" key="2">
    <source>
        <dbReference type="EMBL" id="KAK7452090.1"/>
    </source>
</evidence>
<proteinExistence type="predicted"/>
<keyword evidence="3" id="KW-1185">Reference proteome</keyword>
<feature type="region of interest" description="Disordered" evidence="1">
    <location>
        <begin position="157"/>
        <end position="225"/>
    </location>
</feature>
<reference evidence="2 3" key="1">
    <citation type="submission" date="2024-01" db="EMBL/GenBank/DDBJ databases">
        <title>A draft genome for the cacao thread blight pathogen Marasmiellus scandens.</title>
        <authorList>
            <person name="Baruah I.K."/>
            <person name="Leung J."/>
            <person name="Bukari Y."/>
            <person name="Amoako-Attah I."/>
            <person name="Meinhardt L.W."/>
            <person name="Bailey B.A."/>
            <person name="Cohen S.P."/>
        </authorList>
    </citation>
    <scope>NUCLEOTIDE SEQUENCE [LARGE SCALE GENOMIC DNA]</scope>
    <source>
        <strain evidence="2 3">GH-19</strain>
    </source>
</reference>
<organism evidence="2 3">
    <name type="scientific">Marasmiellus scandens</name>
    <dbReference type="NCBI Taxonomy" id="2682957"/>
    <lineage>
        <taxon>Eukaryota</taxon>
        <taxon>Fungi</taxon>
        <taxon>Dikarya</taxon>
        <taxon>Basidiomycota</taxon>
        <taxon>Agaricomycotina</taxon>
        <taxon>Agaricomycetes</taxon>
        <taxon>Agaricomycetidae</taxon>
        <taxon>Agaricales</taxon>
        <taxon>Marasmiineae</taxon>
        <taxon>Omphalotaceae</taxon>
        <taxon>Marasmiellus</taxon>
    </lineage>
</organism>
<feature type="region of interest" description="Disordered" evidence="1">
    <location>
        <begin position="61"/>
        <end position="125"/>
    </location>
</feature>
<feature type="compositionally biased region" description="Low complexity" evidence="1">
    <location>
        <begin position="208"/>
        <end position="225"/>
    </location>
</feature>
<dbReference type="Proteomes" id="UP001498398">
    <property type="component" value="Unassembled WGS sequence"/>
</dbReference>
<name>A0ABR1JA98_9AGAR</name>
<dbReference type="EMBL" id="JBANRG010000029">
    <property type="protein sequence ID" value="KAK7452090.1"/>
    <property type="molecule type" value="Genomic_DNA"/>
</dbReference>
<protein>
    <submittedName>
        <fullName evidence="2">Uncharacterized protein</fullName>
    </submittedName>
</protein>
<accession>A0ABR1JA98</accession>
<evidence type="ECO:0000313" key="3">
    <source>
        <dbReference type="Proteomes" id="UP001498398"/>
    </source>
</evidence>
<feature type="compositionally biased region" description="Acidic residues" evidence="1">
    <location>
        <begin position="183"/>
        <end position="192"/>
    </location>
</feature>